<evidence type="ECO:0000313" key="2">
    <source>
        <dbReference type="EMBL" id="AMY69723.1"/>
    </source>
</evidence>
<accession>A0A161GM78</accession>
<dbReference type="Pfam" id="PF04994">
    <property type="entry name" value="TfoX_C"/>
    <property type="match status" value="1"/>
</dbReference>
<dbReference type="PATRIC" id="fig|1335048.3.peg.2583"/>
<evidence type="ECO:0000313" key="3">
    <source>
        <dbReference type="Proteomes" id="UP000076128"/>
    </source>
</evidence>
<evidence type="ECO:0000259" key="1">
    <source>
        <dbReference type="Pfam" id="PF04994"/>
    </source>
</evidence>
<keyword evidence="3" id="KW-1185">Reference proteome</keyword>
<name>A0A161GM78_9RHOB</name>
<dbReference type="InterPro" id="IPR007077">
    <property type="entry name" value="TfoX_C"/>
</dbReference>
<protein>
    <submittedName>
        <fullName evidence="2">TfoX domain-containing protein</fullName>
    </submittedName>
</protein>
<proteinExistence type="predicted"/>
<dbReference type="AlphaFoldDB" id="A0A161GM78"/>
<dbReference type="OrthoDB" id="7861542at2"/>
<dbReference type="KEGG" id="daa:AKL17_2478"/>
<reference evidence="2 3" key="1">
    <citation type="submission" date="2015-09" db="EMBL/GenBank/DDBJ databases">
        <title>Complete genome sequence of Defluviimonas alba cai42t isolated from an oilfield in Xinjiang.</title>
        <authorList>
            <person name="Geng S."/>
            <person name="Pan X."/>
            <person name="Wu X."/>
        </authorList>
    </citation>
    <scope>NUCLEOTIDE SEQUENCE [LARGE SCALE GENOMIC DNA]</scope>
    <source>
        <strain evidence="3">cai42</strain>
    </source>
</reference>
<dbReference type="Proteomes" id="UP000076128">
    <property type="component" value="Chromosome"/>
</dbReference>
<gene>
    <name evidence="2" type="ORF">AKL17_2478</name>
</gene>
<dbReference type="EMBL" id="CP012661">
    <property type="protein sequence ID" value="AMY69723.1"/>
    <property type="molecule type" value="Genomic_DNA"/>
</dbReference>
<dbReference type="Gene3D" id="1.10.150.20">
    <property type="entry name" value="5' to 3' exonuclease, C-terminal subdomain"/>
    <property type="match status" value="1"/>
</dbReference>
<dbReference type="RefSeq" id="WP_084739638.1">
    <property type="nucleotide sequence ID" value="NZ_CP012661.1"/>
</dbReference>
<organism evidence="2 3">
    <name type="scientific">Frigidibacter mobilis</name>
    <dbReference type="NCBI Taxonomy" id="1335048"/>
    <lineage>
        <taxon>Bacteria</taxon>
        <taxon>Pseudomonadati</taxon>
        <taxon>Pseudomonadota</taxon>
        <taxon>Alphaproteobacteria</taxon>
        <taxon>Rhodobacterales</taxon>
        <taxon>Paracoccaceae</taxon>
        <taxon>Frigidibacter</taxon>
    </lineage>
</organism>
<feature type="domain" description="TfoX C-terminal" evidence="1">
    <location>
        <begin position="32"/>
        <end position="106"/>
    </location>
</feature>
<sequence length="139" mass="14453">MPPVRPRAASLATGILGPAPDPLRPGSAPRPVSVLPNLGPAAEAEFARVGIASAEALIALGADAAYARLLAGGTRPHFIMYYALVMGLQGRPWNDCRGAEKDALRTRFDAIKARGAGNDEGRSRMEAALDALGVRPARG</sequence>
<dbReference type="STRING" id="1335048.AKL17_2478"/>